<gene>
    <name evidence="9" type="ORF">SAMN04515674_111116</name>
</gene>
<dbReference type="InterPro" id="IPR033985">
    <property type="entry name" value="SusD-like_N"/>
</dbReference>
<dbReference type="GO" id="GO:0009279">
    <property type="term" value="C:cell outer membrane"/>
    <property type="evidence" value="ECO:0007669"/>
    <property type="project" value="UniProtKB-SubCell"/>
</dbReference>
<keyword evidence="3 6" id="KW-0732">Signal</keyword>
<dbReference type="RefSeq" id="WP_092018499.1">
    <property type="nucleotide sequence ID" value="NZ_FOXH01000011.1"/>
</dbReference>
<dbReference type="AlphaFoldDB" id="A0A1I5WCK2"/>
<evidence type="ECO:0000256" key="2">
    <source>
        <dbReference type="ARBA" id="ARBA00006275"/>
    </source>
</evidence>
<reference evidence="9 10" key="1">
    <citation type="submission" date="2016-10" db="EMBL/GenBank/DDBJ databases">
        <authorList>
            <person name="de Groot N.N."/>
        </authorList>
    </citation>
    <scope>NUCLEOTIDE SEQUENCE [LARGE SCALE GENOMIC DNA]</scope>
    <source>
        <strain evidence="10">E92,LMG 26720,CCM 7988</strain>
    </source>
</reference>
<organism evidence="9 10">
    <name type="scientific">Pseudarcicella hirudinis</name>
    <dbReference type="NCBI Taxonomy" id="1079859"/>
    <lineage>
        <taxon>Bacteria</taxon>
        <taxon>Pseudomonadati</taxon>
        <taxon>Bacteroidota</taxon>
        <taxon>Cytophagia</taxon>
        <taxon>Cytophagales</taxon>
        <taxon>Flectobacillaceae</taxon>
        <taxon>Pseudarcicella</taxon>
    </lineage>
</organism>
<evidence type="ECO:0000256" key="1">
    <source>
        <dbReference type="ARBA" id="ARBA00004442"/>
    </source>
</evidence>
<dbReference type="SUPFAM" id="SSF48452">
    <property type="entry name" value="TPR-like"/>
    <property type="match status" value="1"/>
</dbReference>
<evidence type="ECO:0000259" key="7">
    <source>
        <dbReference type="Pfam" id="PF07980"/>
    </source>
</evidence>
<evidence type="ECO:0000256" key="3">
    <source>
        <dbReference type="ARBA" id="ARBA00022729"/>
    </source>
</evidence>
<dbReference type="EMBL" id="FOXH01000011">
    <property type="protein sequence ID" value="SFQ17469.1"/>
    <property type="molecule type" value="Genomic_DNA"/>
</dbReference>
<evidence type="ECO:0000313" key="9">
    <source>
        <dbReference type="EMBL" id="SFQ17469.1"/>
    </source>
</evidence>
<feature type="domain" description="SusD-like N-terminal" evidence="8">
    <location>
        <begin position="120"/>
        <end position="212"/>
    </location>
</feature>
<dbReference type="Proteomes" id="UP000199306">
    <property type="component" value="Unassembled WGS sequence"/>
</dbReference>
<feature type="signal peptide" evidence="6">
    <location>
        <begin position="1"/>
        <end position="24"/>
    </location>
</feature>
<sequence>MKTKYNSIALVSLLVLANMSCTNLDEEILQGKFVTSGSGSTTINVSAALAGTYDQLNGFSDQSNVYALEEHPSDEMMGPTRGTDWDDFGTWRKLHQHTWDPSHNQVSDTWDNLNIGSYRATQTLSVATDNQTKAEASFLRAFYMFYIVDLYGQVPQREAADSPDSNPKVYNRKDATDFVIKDLDFAANNLASGIPGKATKEAANTMLAKMYLNKAVYTQDPASPAGPFTFAKADMDKAIAYCDAVIKSGKFSLQPAGTWYQNFYWDNTKDSKELIFVRENQDGSPVATVKNRTFMGLHYNQQPSGWNGFTTLADFYNSFDAKDERRGGKLAGFTDKLGTNFGFLVGQQYAGDGKTQIKDRSGNPLIFTPDVNINYATEAKGIRVVKFPLHPISDGAGGYKADENSGNDYIFLRYADVLLMKAEAILRGGSPTNGDTKESLVNQVRQARGLSALATVDDKAILLERGHELYYEGWRRNDQIRFGTFLDPVDQRSTKSPAFRVLFPIPQRAVDTNPNLKQNVGY</sequence>
<keyword evidence="5" id="KW-0998">Cell outer membrane</keyword>
<keyword evidence="4" id="KW-0472">Membrane</keyword>
<dbReference type="Gene3D" id="1.25.40.390">
    <property type="match status" value="1"/>
</dbReference>
<comment type="similarity">
    <text evidence="2">Belongs to the SusD family.</text>
</comment>
<feature type="chain" id="PRO_5011682258" evidence="6">
    <location>
        <begin position="25"/>
        <end position="522"/>
    </location>
</feature>
<dbReference type="Pfam" id="PF14322">
    <property type="entry name" value="SusD-like_3"/>
    <property type="match status" value="1"/>
</dbReference>
<evidence type="ECO:0000256" key="6">
    <source>
        <dbReference type="SAM" id="SignalP"/>
    </source>
</evidence>
<protein>
    <submittedName>
        <fullName evidence="9">Starch-binding associating with outer membrane</fullName>
    </submittedName>
</protein>
<evidence type="ECO:0000313" key="10">
    <source>
        <dbReference type="Proteomes" id="UP000199306"/>
    </source>
</evidence>
<dbReference type="InterPro" id="IPR011990">
    <property type="entry name" value="TPR-like_helical_dom_sf"/>
</dbReference>
<feature type="domain" description="RagB/SusD" evidence="7">
    <location>
        <begin position="272"/>
        <end position="522"/>
    </location>
</feature>
<dbReference type="STRING" id="1079859.SAMN04515674_111116"/>
<evidence type="ECO:0000259" key="8">
    <source>
        <dbReference type="Pfam" id="PF14322"/>
    </source>
</evidence>
<dbReference type="OrthoDB" id="9783641at2"/>
<evidence type="ECO:0000256" key="5">
    <source>
        <dbReference type="ARBA" id="ARBA00023237"/>
    </source>
</evidence>
<comment type="subcellular location">
    <subcellularLocation>
        <location evidence="1">Cell outer membrane</location>
    </subcellularLocation>
</comment>
<dbReference type="Pfam" id="PF07980">
    <property type="entry name" value="SusD_RagB"/>
    <property type="match status" value="1"/>
</dbReference>
<accession>A0A1I5WCK2</accession>
<evidence type="ECO:0000256" key="4">
    <source>
        <dbReference type="ARBA" id="ARBA00023136"/>
    </source>
</evidence>
<name>A0A1I5WCK2_9BACT</name>
<proteinExistence type="inferred from homology"/>
<keyword evidence="10" id="KW-1185">Reference proteome</keyword>
<dbReference type="InterPro" id="IPR012944">
    <property type="entry name" value="SusD_RagB_dom"/>
</dbReference>